<keyword evidence="3" id="KW-1185">Reference proteome</keyword>
<proteinExistence type="predicted"/>
<evidence type="ECO:0000256" key="1">
    <source>
        <dbReference type="SAM" id="MobiDB-lite"/>
    </source>
</evidence>
<gene>
    <name evidence="2" type="ORF">PEVE_00013901</name>
</gene>
<comment type="caution">
    <text evidence="2">The sequence shown here is derived from an EMBL/GenBank/DDBJ whole genome shotgun (WGS) entry which is preliminary data.</text>
</comment>
<evidence type="ECO:0000313" key="3">
    <source>
        <dbReference type="Proteomes" id="UP001159427"/>
    </source>
</evidence>
<feature type="region of interest" description="Disordered" evidence="1">
    <location>
        <begin position="1"/>
        <end position="26"/>
    </location>
</feature>
<name>A0ABN8RSS5_9CNID</name>
<evidence type="ECO:0000313" key="2">
    <source>
        <dbReference type="EMBL" id="CAH3181884.1"/>
    </source>
</evidence>
<reference evidence="2 3" key="1">
    <citation type="submission" date="2022-05" db="EMBL/GenBank/DDBJ databases">
        <authorList>
            <consortium name="Genoscope - CEA"/>
            <person name="William W."/>
        </authorList>
    </citation>
    <scope>NUCLEOTIDE SEQUENCE [LARGE SCALE GENOMIC DNA]</scope>
</reference>
<dbReference type="Proteomes" id="UP001159427">
    <property type="component" value="Unassembled WGS sequence"/>
</dbReference>
<organism evidence="2 3">
    <name type="scientific">Porites evermanni</name>
    <dbReference type="NCBI Taxonomy" id="104178"/>
    <lineage>
        <taxon>Eukaryota</taxon>
        <taxon>Metazoa</taxon>
        <taxon>Cnidaria</taxon>
        <taxon>Anthozoa</taxon>
        <taxon>Hexacorallia</taxon>
        <taxon>Scleractinia</taxon>
        <taxon>Fungiina</taxon>
        <taxon>Poritidae</taxon>
        <taxon>Porites</taxon>
    </lineage>
</organism>
<dbReference type="EMBL" id="CALNXI010002034">
    <property type="protein sequence ID" value="CAH3181884.1"/>
    <property type="molecule type" value="Genomic_DNA"/>
</dbReference>
<protein>
    <submittedName>
        <fullName evidence="2">Uncharacterized protein</fullName>
    </submittedName>
</protein>
<sequence length="137" mass="14747">MKRTSNPGHPNAKQAEIPKARKVCNSSDEDECHEAFHLNPNQAKADITVTIKGTPVQVIDSGATANTIDYATYQAISAAKTVPLKPTNVKLHPYGEDNPDPIPLAGSFFGMINTPSGQMDLTRFLVLKARNASCLLS</sequence>
<accession>A0ABN8RSS5</accession>